<keyword evidence="2" id="KW-1185">Reference proteome</keyword>
<dbReference type="EMBL" id="UZAJ01000044">
    <property type="protein sequence ID" value="VDO24839.1"/>
    <property type="molecule type" value="Genomic_DNA"/>
</dbReference>
<name>A0A183GY65_9BILA</name>
<reference evidence="3" key="1">
    <citation type="submission" date="2016-06" db="UniProtKB">
        <authorList>
            <consortium name="WormBaseParasite"/>
        </authorList>
    </citation>
    <scope>IDENTIFICATION</scope>
</reference>
<reference evidence="1 2" key="2">
    <citation type="submission" date="2018-11" db="EMBL/GenBank/DDBJ databases">
        <authorList>
            <consortium name="Pathogen Informatics"/>
        </authorList>
    </citation>
    <scope>NUCLEOTIDE SEQUENCE [LARGE SCALE GENOMIC DNA]</scope>
</reference>
<proteinExistence type="predicted"/>
<dbReference type="WBParaSite" id="OFLC_0000017401-mRNA-1">
    <property type="protein sequence ID" value="OFLC_0000017401-mRNA-1"/>
    <property type="gene ID" value="OFLC_0000017401"/>
</dbReference>
<organism evidence="3">
    <name type="scientific">Onchocerca flexuosa</name>
    <dbReference type="NCBI Taxonomy" id="387005"/>
    <lineage>
        <taxon>Eukaryota</taxon>
        <taxon>Metazoa</taxon>
        <taxon>Ecdysozoa</taxon>
        <taxon>Nematoda</taxon>
        <taxon>Chromadorea</taxon>
        <taxon>Rhabditida</taxon>
        <taxon>Spirurina</taxon>
        <taxon>Spiruromorpha</taxon>
        <taxon>Filarioidea</taxon>
        <taxon>Onchocercidae</taxon>
        <taxon>Onchocerca</taxon>
    </lineage>
</organism>
<gene>
    <name evidence="1" type="ORF">OFLC_LOCUS175</name>
</gene>
<protein>
    <submittedName>
        <fullName evidence="1 3">Uncharacterized protein</fullName>
    </submittedName>
</protein>
<evidence type="ECO:0000313" key="2">
    <source>
        <dbReference type="Proteomes" id="UP000267606"/>
    </source>
</evidence>
<evidence type="ECO:0000313" key="1">
    <source>
        <dbReference type="EMBL" id="VDO24839.1"/>
    </source>
</evidence>
<accession>A0A183GY65</accession>
<evidence type="ECO:0000313" key="3">
    <source>
        <dbReference type="WBParaSite" id="OFLC_0000017401-mRNA-1"/>
    </source>
</evidence>
<dbReference type="AlphaFoldDB" id="A0A183GY65"/>
<dbReference type="Proteomes" id="UP000267606">
    <property type="component" value="Unassembled WGS sequence"/>
</dbReference>
<sequence>MSVDDISIVAESHRSAEQKKDRFGNVRLKRSFFSPCGQCNSSRQDRRISNQSAEATFFVRRLVHDSWLINECLSIVTYNHIVSSSVPIRRYCAILGYIAFELFI</sequence>